<gene>
    <name evidence="1" type="ORF">KDA_51430</name>
</gene>
<comment type="caution">
    <text evidence="1">The sequence shown here is derived from an EMBL/GenBank/DDBJ whole genome shotgun (WGS) entry which is preliminary data.</text>
</comment>
<proteinExistence type="predicted"/>
<protein>
    <submittedName>
        <fullName evidence="1">Uncharacterized protein</fullName>
    </submittedName>
</protein>
<keyword evidence="2" id="KW-1185">Reference proteome</keyword>
<evidence type="ECO:0000313" key="2">
    <source>
        <dbReference type="Proteomes" id="UP000287171"/>
    </source>
</evidence>
<accession>A0A402BEA6</accession>
<dbReference type="Proteomes" id="UP000287171">
    <property type="component" value="Unassembled WGS sequence"/>
</dbReference>
<dbReference type="EMBL" id="BIFT01000002">
    <property type="protein sequence ID" value="GCE29659.1"/>
    <property type="molecule type" value="Genomic_DNA"/>
</dbReference>
<dbReference type="AlphaFoldDB" id="A0A402BEA6"/>
<reference evidence="2" key="1">
    <citation type="submission" date="2018-12" db="EMBL/GenBank/DDBJ databases">
        <title>Tengunoibacter tsumagoiensis gen. nov., sp. nov., Dictyobacter kobayashii sp. nov., D. alpinus sp. nov., and D. joshuensis sp. nov. and description of Dictyobacteraceae fam. nov. within the order Ktedonobacterales isolated from Tengu-no-mugimeshi.</title>
        <authorList>
            <person name="Wang C.M."/>
            <person name="Zheng Y."/>
            <person name="Sakai Y."/>
            <person name="Toyoda A."/>
            <person name="Minakuchi Y."/>
            <person name="Abe K."/>
            <person name="Yokota A."/>
            <person name="Yabe S."/>
        </authorList>
    </citation>
    <scope>NUCLEOTIDE SEQUENCE [LARGE SCALE GENOMIC DNA]</scope>
    <source>
        <strain evidence="2">Uno16</strain>
    </source>
</reference>
<sequence length="81" mass="9215">MSQSTSDALVESKVTVFQPMFHPERKYVIVGTFQTGSMTMMARPTSTIDPKKMKRNESIKENLAQERDALQKVLDTYCPSK</sequence>
<name>A0A402BEA6_9CHLR</name>
<organism evidence="1 2">
    <name type="scientific">Dictyobacter alpinus</name>
    <dbReference type="NCBI Taxonomy" id="2014873"/>
    <lineage>
        <taxon>Bacteria</taxon>
        <taxon>Bacillati</taxon>
        <taxon>Chloroflexota</taxon>
        <taxon>Ktedonobacteria</taxon>
        <taxon>Ktedonobacterales</taxon>
        <taxon>Dictyobacteraceae</taxon>
        <taxon>Dictyobacter</taxon>
    </lineage>
</organism>
<evidence type="ECO:0000313" key="1">
    <source>
        <dbReference type="EMBL" id="GCE29659.1"/>
    </source>
</evidence>